<keyword evidence="1" id="KW-0749">Sporulation</keyword>
<gene>
    <name evidence="4" type="primary">spoIIGA</name>
    <name evidence="4" type="ORF">MJA45_11045</name>
</gene>
<dbReference type="GO" id="GO:0030436">
    <property type="term" value="P:asexual sporulation"/>
    <property type="evidence" value="ECO:0007669"/>
    <property type="project" value="InterPro"/>
</dbReference>
<dbReference type="KEGG" id="paun:MJA45_11045"/>
<feature type="active site" evidence="2">
    <location>
        <position position="179"/>
    </location>
</feature>
<feature type="transmembrane region" description="Helical" evidence="3">
    <location>
        <begin position="33"/>
        <end position="52"/>
    </location>
</feature>
<evidence type="ECO:0000256" key="3">
    <source>
        <dbReference type="SAM" id="Phobius"/>
    </source>
</evidence>
<keyword evidence="1 3" id="KW-0472">Membrane</keyword>
<feature type="transmembrane region" description="Helical" evidence="3">
    <location>
        <begin position="58"/>
        <end position="78"/>
    </location>
</feature>
<evidence type="ECO:0000256" key="2">
    <source>
        <dbReference type="PIRSR" id="PIRSR018571-1"/>
    </source>
</evidence>
<proteinExistence type="inferred from homology"/>
<evidence type="ECO:0000256" key="1">
    <source>
        <dbReference type="PIRNR" id="PIRNR018571"/>
    </source>
</evidence>
<dbReference type="AlphaFoldDB" id="A0AA96LHP9"/>
<keyword evidence="3" id="KW-1133">Transmembrane helix</keyword>
<keyword evidence="1" id="KW-0645">Protease</keyword>
<evidence type="ECO:0000313" key="4">
    <source>
        <dbReference type="EMBL" id="WNQ13523.1"/>
    </source>
</evidence>
<comment type="function">
    <text evidence="1">Probable aspartic protease that is responsible for the proteolytic cleavage of the RNA polymerase sigma E factor (SigE/spoIIGB) to yield the active peptide in the mother cell during sporulation. Responds to a signal from the forespore that is triggered by the extracellular signal protein SpoIIR.</text>
</comment>
<reference evidence="4 5" key="1">
    <citation type="submission" date="2022-02" db="EMBL/GenBank/DDBJ databases">
        <title>Paenibacillus sp. MBLB1776 Whole Genome Shotgun Sequencing.</title>
        <authorList>
            <person name="Hwang C.Y."/>
            <person name="Cho E.-S."/>
            <person name="Seo M.-J."/>
        </authorList>
    </citation>
    <scope>NUCLEOTIDE SEQUENCE [LARGE SCALE GENOMIC DNA]</scope>
    <source>
        <strain evidence="4 5">MBLB1776</strain>
    </source>
</reference>
<feature type="transmembrane region" description="Helical" evidence="3">
    <location>
        <begin position="121"/>
        <end position="144"/>
    </location>
</feature>
<sequence length="299" mass="33960">MVVYLDLLFLFNFAVDGALLLTTAWVSHTKVRAWRVAASAAIGALYVIFMLYPQLSFLFTLGIKFIFSVLMIGTAFGFRPVKRFWRHMGAFYLVNFAAAGSVIGVYYFFLSSSELMDGFLFSMMGVPGTTLIVVTLPLLVWLYLKVFHTARRQTEMLSYMAEVEVCIDDFHYQCTGLIDTGNHLYDPLTKTPVMIMEAGQWKEVLPETWMKRIRQAEVDQIVAALGTEEFAWQDRLRLVPYRGVNRGTQFMLAIKPDRVTVRYNEKRVETQKVLVGLDGGQLSSDGAYQAILHPTLLEA</sequence>
<accession>A0AA96LHP9</accession>
<dbReference type="PIRSF" id="PIRSF018571">
    <property type="entry name" value="SpoIIGA"/>
    <property type="match status" value="1"/>
</dbReference>
<evidence type="ECO:0000313" key="5">
    <source>
        <dbReference type="Proteomes" id="UP001305702"/>
    </source>
</evidence>
<comment type="subcellular location">
    <subcellularLocation>
        <location evidence="1">Cell membrane</location>
    </subcellularLocation>
</comment>
<dbReference type="RefSeq" id="WP_315607306.1">
    <property type="nucleotide sequence ID" value="NZ_CP130318.1"/>
</dbReference>
<dbReference type="GO" id="GO:0005886">
    <property type="term" value="C:plasma membrane"/>
    <property type="evidence" value="ECO:0007669"/>
    <property type="project" value="UniProtKB-SubCell"/>
</dbReference>
<keyword evidence="5" id="KW-1185">Reference proteome</keyword>
<organism evidence="4 5">
    <name type="scientific">Paenibacillus aurantius</name>
    <dbReference type="NCBI Taxonomy" id="2918900"/>
    <lineage>
        <taxon>Bacteria</taxon>
        <taxon>Bacillati</taxon>
        <taxon>Bacillota</taxon>
        <taxon>Bacilli</taxon>
        <taxon>Bacillales</taxon>
        <taxon>Paenibacillaceae</taxon>
        <taxon>Paenibacillus</taxon>
    </lineage>
</organism>
<dbReference type="EC" id="3.4.23.-" evidence="1"/>
<dbReference type="InterPro" id="IPR005081">
    <property type="entry name" value="SpoIIGA"/>
</dbReference>
<name>A0AA96LHP9_9BACL</name>
<dbReference type="EMBL" id="CP130318">
    <property type="protein sequence ID" value="WNQ13523.1"/>
    <property type="molecule type" value="Genomic_DNA"/>
</dbReference>
<keyword evidence="1" id="KW-0378">Hydrolase</keyword>
<comment type="subunit">
    <text evidence="1">Self-associates. Interacts with SigE. Interacts with SpoIIR.</text>
</comment>
<comment type="similarity">
    <text evidence="1">Belongs to the peptidase U4 family.</text>
</comment>
<feature type="transmembrane region" description="Helical" evidence="3">
    <location>
        <begin position="6"/>
        <end position="26"/>
    </location>
</feature>
<dbReference type="GO" id="GO:0006508">
    <property type="term" value="P:proteolysis"/>
    <property type="evidence" value="ECO:0007669"/>
    <property type="project" value="UniProtKB-KW"/>
</dbReference>
<protein>
    <recommendedName>
        <fullName evidence="1">Sporulation sigma-E factor-processing peptidase</fullName>
        <ecNumber evidence="1">3.4.23.-</ecNumber>
    </recommendedName>
    <alternativeName>
        <fullName evidence="1">Membrane-associated aspartic protease</fullName>
    </alternativeName>
    <alternativeName>
        <fullName evidence="1">Stage II sporulation protein GA</fullName>
    </alternativeName>
</protein>
<keyword evidence="1" id="KW-1003">Cell membrane</keyword>
<keyword evidence="1" id="KW-0064">Aspartyl protease</keyword>
<dbReference type="Proteomes" id="UP001305702">
    <property type="component" value="Chromosome"/>
</dbReference>
<dbReference type="GO" id="GO:0030435">
    <property type="term" value="P:sporulation resulting in formation of a cellular spore"/>
    <property type="evidence" value="ECO:0007669"/>
    <property type="project" value="UniProtKB-KW"/>
</dbReference>
<dbReference type="NCBIfam" id="TIGR02854">
    <property type="entry name" value="spore_II_GA"/>
    <property type="match status" value="1"/>
</dbReference>
<dbReference type="GO" id="GO:0004190">
    <property type="term" value="F:aspartic-type endopeptidase activity"/>
    <property type="evidence" value="ECO:0007669"/>
    <property type="project" value="UniProtKB-KW"/>
</dbReference>
<feature type="transmembrane region" description="Helical" evidence="3">
    <location>
        <begin position="90"/>
        <end position="109"/>
    </location>
</feature>
<dbReference type="Pfam" id="PF03419">
    <property type="entry name" value="Peptidase_U4"/>
    <property type="match status" value="1"/>
</dbReference>
<keyword evidence="3" id="KW-0812">Transmembrane</keyword>